<reference evidence="4 6" key="3">
    <citation type="submission" date="2024-01" db="EMBL/GenBank/DDBJ databases">
        <title>Survival strategy associated with biotechnological potential of Virgibacillus dokdonensis T4.6 isolated from salt-fermented shrimp paste.</title>
        <authorList>
            <person name="Doan T.V."/>
            <person name="Quach N.T."/>
            <person name="Phi Q.-T."/>
        </authorList>
    </citation>
    <scope>NUCLEOTIDE SEQUENCE [LARGE SCALE GENOMIC DNA]</scope>
    <source>
        <strain evidence="4 6">T4.6</strain>
    </source>
</reference>
<reference evidence="3" key="1">
    <citation type="submission" date="2016-11" db="EMBL/GenBank/DDBJ databases">
        <title>Complete genome sequence of Virgibacillus dokdonensis 21D, a halophilic bacterium isolated from the deep hypersaline anoxic basin Discovery in the Mediterranean Sea.</title>
        <authorList>
            <person name="Zeaiter Z."/>
            <person name="Booth J.M."/>
            <person name="Prosdocimi E.M."/>
            <person name="Mapelli F."/>
            <person name="Fusi M."/>
            <person name="Daffonchio D."/>
            <person name="Borin S."/>
            <person name="Crotti E."/>
        </authorList>
    </citation>
    <scope>NUCLEOTIDE SEQUENCE</scope>
    <source>
        <strain evidence="3">21D</strain>
    </source>
</reference>
<protein>
    <submittedName>
        <fullName evidence="4">Endolytic transglycosylase MltG</fullName>
    </submittedName>
    <submittedName>
        <fullName evidence="3">YceG-like family protein</fullName>
    </submittedName>
</protein>
<gene>
    <name evidence="3" type="ORF">A21D_03226</name>
    <name evidence="4" type="ORF">V2W34_08490</name>
</gene>
<dbReference type="EMBL" id="JAZHPM010000011">
    <property type="protein sequence ID" value="MEF2292050.1"/>
    <property type="molecule type" value="Genomic_DNA"/>
</dbReference>
<keyword evidence="6" id="KW-1185">Reference proteome</keyword>
<dbReference type="Proteomes" id="UP001356080">
    <property type="component" value="Unassembled WGS sequence"/>
</dbReference>
<evidence type="ECO:0000313" key="4">
    <source>
        <dbReference type="EMBL" id="MEF2292050.1"/>
    </source>
</evidence>
<evidence type="ECO:0000313" key="3">
    <source>
        <dbReference type="EMBL" id="AUJ26260.1"/>
    </source>
</evidence>
<dbReference type="KEGG" id="vpn:A21D_03226"/>
<dbReference type="Gene3D" id="3.30.1490.480">
    <property type="entry name" value="Endolytic murein transglycosylase"/>
    <property type="match status" value="1"/>
</dbReference>
<accession>A0A2K9J8T4</accession>
<proteinExistence type="predicted"/>
<sequence>MKQPIRLFGIGLLTAGIIMLGVYFITNGSTQTADSLSDKELVALVEDKGYHVLTNSEYVAVSVDEAKTTAAKNEEQPETKAKSAEEDSKNKEESDKPKSDQDSKKDEGQKEEKDKQKRDEKKEKDKKTYTLKIEEGKPSSDISEKLEKNGIIDDASKFNDYLEDNDYSKKVQLGEFKVSSDMSLYEIAEAITR</sequence>
<keyword evidence="2" id="KW-0812">Transmembrane</keyword>
<dbReference type="Proteomes" id="UP000234237">
    <property type="component" value="Chromosome"/>
</dbReference>
<evidence type="ECO:0000256" key="1">
    <source>
        <dbReference type="SAM" id="MobiDB-lite"/>
    </source>
</evidence>
<evidence type="ECO:0000313" key="5">
    <source>
        <dbReference type="Proteomes" id="UP000234237"/>
    </source>
</evidence>
<evidence type="ECO:0000313" key="6">
    <source>
        <dbReference type="Proteomes" id="UP001356080"/>
    </source>
</evidence>
<dbReference type="RefSeq" id="WP_077703541.1">
    <property type="nucleotide sequence ID" value="NZ_CP018622.1"/>
</dbReference>
<evidence type="ECO:0000256" key="2">
    <source>
        <dbReference type="SAM" id="Phobius"/>
    </source>
</evidence>
<name>A0A2K9J8T4_9BACI</name>
<reference evidence="5" key="2">
    <citation type="submission" date="2016-11" db="EMBL/GenBank/DDBJ databases">
        <title>Complete genome sequence of Virgibacillus pantothenticus 21D, a halophilic bacterium isolated from the deep hypersaline anoxic basin Discovery in the Mediterranean Sea.</title>
        <authorList>
            <person name="Zeaiter Z."/>
            <person name="Booth J.M."/>
            <person name="Prosdocimi E.M."/>
            <person name="Mapelli F."/>
            <person name="Fusi M."/>
            <person name="Daffonchio D."/>
            <person name="Borin S."/>
            <person name="Crotti E."/>
        </authorList>
    </citation>
    <scope>NUCLEOTIDE SEQUENCE [LARGE SCALE GENOMIC DNA]</scope>
    <source>
        <strain evidence="5">21D</strain>
    </source>
</reference>
<keyword evidence="2" id="KW-0472">Membrane</keyword>
<keyword evidence="2" id="KW-1133">Transmembrane helix</keyword>
<dbReference type="STRING" id="302167.GCA_900166595_02117"/>
<feature type="region of interest" description="Disordered" evidence="1">
    <location>
        <begin position="68"/>
        <end position="142"/>
    </location>
</feature>
<feature type="transmembrane region" description="Helical" evidence="2">
    <location>
        <begin position="7"/>
        <end position="26"/>
    </location>
</feature>
<organism evidence="3 5">
    <name type="scientific">Virgibacillus dokdonensis</name>
    <dbReference type="NCBI Taxonomy" id="302167"/>
    <lineage>
        <taxon>Bacteria</taxon>
        <taxon>Bacillati</taxon>
        <taxon>Bacillota</taxon>
        <taxon>Bacilli</taxon>
        <taxon>Bacillales</taxon>
        <taxon>Bacillaceae</taxon>
        <taxon>Virgibacillus</taxon>
    </lineage>
</organism>
<dbReference type="AlphaFoldDB" id="A0A2K9J8T4"/>
<dbReference type="EMBL" id="CP018622">
    <property type="protein sequence ID" value="AUJ26260.1"/>
    <property type="molecule type" value="Genomic_DNA"/>
</dbReference>